<organism evidence="4 5">
    <name type="scientific">Amycolatopsis carbonis</name>
    <dbReference type="NCBI Taxonomy" id="715471"/>
    <lineage>
        <taxon>Bacteria</taxon>
        <taxon>Bacillati</taxon>
        <taxon>Actinomycetota</taxon>
        <taxon>Actinomycetes</taxon>
        <taxon>Pseudonocardiales</taxon>
        <taxon>Pseudonocardiaceae</taxon>
        <taxon>Amycolatopsis</taxon>
    </lineage>
</organism>
<evidence type="ECO:0000313" key="4">
    <source>
        <dbReference type="EMBL" id="WIX82206.1"/>
    </source>
</evidence>
<evidence type="ECO:0000259" key="3">
    <source>
        <dbReference type="PROSITE" id="PS50977"/>
    </source>
</evidence>
<dbReference type="GO" id="GO:0000976">
    <property type="term" value="F:transcription cis-regulatory region binding"/>
    <property type="evidence" value="ECO:0007669"/>
    <property type="project" value="TreeGrafter"/>
</dbReference>
<reference evidence="4 5" key="1">
    <citation type="submission" date="2023-06" db="EMBL/GenBank/DDBJ databases">
        <authorList>
            <person name="Oyuntsetseg B."/>
            <person name="Kim S.B."/>
        </authorList>
    </citation>
    <scope>NUCLEOTIDE SEQUENCE [LARGE SCALE GENOMIC DNA]</scope>
    <source>
        <strain evidence="4 5">2-15</strain>
    </source>
</reference>
<sequence length="181" mass="18972">MTAQARTGDRKARERIVDAAQKLFAAHGYAATATAKVAAEAGVPTGSVFYYFPTKLDLLLTTVRERAYSGTLSVPAGATVGEVLAAAAAQLAGVFERHRDSQVIVFREAGTQPEVREVALRLIESSTGDVARHLGAAPDAPGKRACTTMARLLVSSLLLDNFFSRDATGPVATAEVLAGAR</sequence>
<name>A0A9Y2INE1_9PSEU</name>
<dbReference type="PRINTS" id="PR00455">
    <property type="entry name" value="HTHTETR"/>
</dbReference>
<dbReference type="Proteomes" id="UP001236014">
    <property type="component" value="Chromosome"/>
</dbReference>
<evidence type="ECO:0000256" key="1">
    <source>
        <dbReference type="ARBA" id="ARBA00023125"/>
    </source>
</evidence>
<evidence type="ECO:0000256" key="2">
    <source>
        <dbReference type="PROSITE-ProRule" id="PRU00335"/>
    </source>
</evidence>
<feature type="DNA-binding region" description="H-T-H motif" evidence="2">
    <location>
        <begin position="33"/>
        <end position="52"/>
    </location>
</feature>
<keyword evidence="1 2" id="KW-0238">DNA-binding</keyword>
<dbReference type="AlphaFoldDB" id="A0A9Y2INE1"/>
<feature type="domain" description="HTH tetR-type" evidence="3">
    <location>
        <begin position="10"/>
        <end position="70"/>
    </location>
</feature>
<dbReference type="PANTHER" id="PTHR30055">
    <property type="entry name" value="HTH-TYPE TRANSCRIPTIONAL REGULATOR RUTR"/>
    <property type="match status" value="1"/>
</dbReference>
<dbReference type="KEGG" id="acab:QRX50_16325"/>
<accession>A0A9Y2INE1</accession>
<dbReference type="PANTHER" id="PTHR30055:SF226">
    <property type="entry name" value="HTH-TYPE TRANSCRIPTIONAL REGULATOR PKSA"/>
    <property type="match status" value="1"/>
</dbReference>
<gene>
    <name evidence="4" type="ORF">QRX50_16325</name>
</gene>
<protein>
    <submittedName>
        <fullName evidence="4">TetR/AcrR family transcriptional regulator</fullName>
    </submittedName>
</protein>
<dbReference type="SUPFAM" id="SSF46689">
    <property type="entry name" value="Homeodomain-like"/>
    <property type="match status" value="1"/>
</dbReference>
<dbReference type="PROSITE" id="PS50977">
    <property type="entry name" value="HTH_TETR_2"/>
    <property type="match status" value="1"/>
</dbReference>
<dbReference type="GO" id="GO:0003700">
    <property type="term" value="F:DNA-binding transcription factor activity"/>
    <property type="evidence" value="ECO:0007669"/>
    <property type="project" value="TreeGrafter"/>
</dbReference>
<dbReference type="InterPro" id="IPR050109">
    <property type="entry name" value="HTH-type_TetR-like_transc_reg"/>
</dbReference>
<proteinExistence type="predicted"/>
<dbReference type="RefSeq" id="WP_285972782.1">
    <property type="nucleotide sequence ID" value="NZ_CP127294.1"/>
</dbReference>
<dbReference type="EMBL" id="CP127294">
    <property type="protein sequence ID" value="WIX82206.1"/>
    <property type="molecule type" value="Genomic_DNA"/>
</dbReference>
<evidence type="ECO:0000313" key="5">
    <source>
        <dbReference type="Proteomes" id="UP001236014"/>
    </source>
</evidence>
<dbReference type="Gene3D" id="1.10.357.10">
    <property type="entry name" value="Tetracycline Repressor, domain 2"/>
    <property type="match status" value="1"/>
</dbReference>
<dbReference type="InterPro" id="IPR001647">
    <property type="entry name" value="HTH_TetR"/>
</dbReference>
<dbReference type="Pfam" id="PF00440">
    <property type="entry name" value="TetR_N"/>
    <property type="match status" value="1"/>
</dbReference>
<keyword evidence="5" id="KW-1185">Reference proteome</keyword>
<dbReference type="InterPro" id="IPR009057">
    <property type="entry name" value="Homeodomain-like_sf"/>
</dbReference>